<evidence type="ECO:0000313" key="4">
    <source>
        <dbReference type="EMBL" id="ARD84691.1"/>
    </source>
</evidence>
<keyword evidence="2" id="KW-0129">CBS domain</keyword>
<dbReference type="Proteomes" id="UP000546917">
    <property type="component" value="Unassembled WGS sequence"/>
</dbReference>
<dbReference type="Proteomes" id="UP000192050">
    <property type="component" value="Chromosome"/>
</dbReference>
<feature type="domain" description="CBS" evidence="3">
    <location>
        <begin position="67"/>
        <end position="126"/>
    </location>
</feature>
<evidence type="ECO:0000313" key="6">
    <source>
        <dbReference type="Proteomes" id="UP000192050"/>
    </source>
</evidence>
<protein>
    <submittedName>
        <fullName evidence="4">CBS domain-containing protein</fullName>
    </submittedName>
</protein>
<dbReference type="InterPro" id="IPR051462">
    <property type="entry name" value="CBS_domain-containing"/>
</dbReference>
<gene>
    <name evidence="4" type="ORF">FAD_0788</name>
    <name evidence="5" type="ORF">HLB00_02080</name>
</gene>
<dbReference type="InterPro" id="IPR000644">
    <property type="entry name" value="CBS_dom"/>
</dbReference>
<evidence type="ECO:0000313" key="7">
    <source>
        <dbReference type="Proteomes" id="UP000546917"/>
    </source>
</evidence>
<dbReference type="Pfam" id="PF00571">
    <property type="entry name" value="CBS"/>
    <property type="match status" value="4"/>
</dbReference>
<sequence>MDYKVSDIMTRDPLCYTVPSAISDVIQVLIKNNITGIPVKDNQNHYQGVITRRDIFYNPDETQTALVMRKAPTVNENDSINTAARQLYTQKKRHLVVVNDKNEVTGILTPQNFLNIIKEKYGKVKVKEVLEYISVPIWEDTPLSVALLTMNLSQIYSFPVVNRGGKFTGLVTDRDIFDKVKMYQTIESSESGIADDEDPWSWDGIKNVFTYFIAKSNITVPDIPVKKLMVGSPKVIYLESDLEDAVKLMSSENYNQLPVLTGHGEIYGMLYDIEIMKIFKD</sequence>
<feature type="domain" description="CBS" evidence="3">
    <location>
        <begin position="129"/>
        <end position="188"/>
    </location>
</feature>
<dbReference type="PROSITE" id="PS51371">
    <property type="entry name" value="CBS"/>
    <property type="match status" value="4"/>
</dbReference>
<dbReference type="AlphaFoldDB" id="A0A1V0N3L9"/>
<evidence type="ECO:0000313" key="5">
    <source>
        <dbReference type="EMBL" id="NOL59622.1"/>
    </source>
</evidence>
<evidence type="ECO:0000256" key="2">
    <source>
        <dbReference type="PROSITE-ProRule" id="PRU00703"/>
    </source>
</evidence>
<dbReference type="EMBL" id="JABGBP010000060">
    <property type="protein sequence ID" value="NOL59622.1"/>
    <property type="molecule type" value="Genomic_DNA"/>
</dbReference>
<dbReference type="KEGG" id="fai:FAD_0788"/>
<dbReference type="SMART" id="SM00116">
    <property type="entry name" value="CBS"/>
    <property type="match status" value="4"/>
</dbReference>
<name>A0A1V0N3L9_9ARCH</name>
<dbReference type="Gene3D" id="3.10.580.10">
    <property type="entry name" value="CBS-domain"/>
    <property type="match status" value="2"/>
</dbReference>
<accession>A0A1V0N3L9</accession>
<feature type="domain" description="CBS" evidence="3">
    <location>
        <begin position="9"/>
        <end position="66"/>
    </location>
</feature>
<evidence type="ECO:0000256" key="1">
    <source>
        <dbReference type="ARBA" id="ARBA00022737"/>
    </source>
</evidence>
<proteinExistence type="predicted"/>
<dbReference type="RefSeq" id="WP_019841797.1">
    <property type="nucleotide sequence ID" value="NZ_CP015363.1"/>
</dbReference>
<keyword evidence="6" id="KW-1185">Reference proteome</keyword>
<evidence type="ECO:0000259" key="3">
    <source>
        <dbReference type="PROSITE" id="PS51371"/>
    </source>
</evidence>
<dbReference type="PANTHER" id="PTHR48108:SF26">
    <property type="entry name" value="CBS DOMAIN-CONTAINING PROTEIN DDB_G0289609"/>
    <property type="match status" value="1"/>
</dbReference>
<dbReference type="OrthoDB" id="85195at2157"/>
<organism evidence="4 6">
    <name type="scientific">Ferroplasma acidiphilum</name>
    <dbReference type="NCBI Taxonomy" id="74969"/>
    <lineage>
        <taxon>Archaea</taxon>
        <taxon>Methanobacteriati</taxon>
        <taxon>Thermoplasmatota</taxon>
        <taxon>Thermoplasmata</taxon>
        <taxon>Thermoplasmatales</taxon>
        <taxon>Ferroplasmaceae</taxon>
        <taxon>Ferroplasma</taxon>
    </lineage>
</organism>
<dbReference type="STRING" id="74969.FAD_0788"/>
<dbReference type="GeneID" id="16026007"/>
<dbReference type="PANTHER" id="PTHR48108">
    <property type="entry name" value="CBS DOMAIN-CONTAINING PROTEIN CBSX2, CHLOROPLASTIC"/>
    <property type="match status" value="1"/>
</dbReference>
<keyword evidence="1" id="KW-0677">Repeat</keyword>
<dbReference type="SUPFAM" id="SSF54631">
    <property type="entry name" value="CBS-domain pair"/>
    <property type="match status" value="2"/>
</dbReference>
<dbReference type="InterPro" id="IPR046342">
    <property type="entry name" value="CBS_dom_sf"/>
</dbReference>
<feature type="domain" description="CBS" evidence="3">
    <location>
        <begin position="229"/>
        <end position="281"/>
    </location>
</feature>
<dbReference type="EMBL" id="CP015363">
    <property type="protein sequence ID" value="ARD84691.1"/>
    <property type="molecule type" value="Genomic_DNA"/>
</dbReference>
<reference evidence="4 6" key="1">
    <citation type="submission" date="2011-10" db="EMBL/GenBank/DDBJ databases">
        <title>Metabolic and evolutionary patterns in the extreme acidophile Ferroplasma acidiphilum.</title>
        <authorList>
            <person name="Golyshina O.V."/>
            <person name="Kozyavkin S.A."/>
            <person name="Tatusov R.L."/>
            <person name="Slesarev A.I."/>
            <person name="Golyshin P.N."/>
        </authorList>
    </citation>
    <scope>NUCLEOTIDE SEQUENCE [LARGE SCALE GENOMIC DNA]</scope>
    <source>
        <strain evidence="4">Berkeley</strain>
        <strain evidence="6">Y</strain>
    </source>
</reference>
<reference evidence="5 7" key="2">
    <citation type="submission" date="2020-05" db="EMBL/GenBank/DDBJ databases">
        <authorList>
            <person name="Zhang R."/>
        </authorList>
    </citation>
    <scope>NUCLEOTIDE SEQUENCE [LARGE SCALE GENOMIC DNA]</scope>
    <source>
        <strain evidence="5 7">DSM 28986</strain>
    </source>
</reference>